<feature type="compositionally biased region" description="Polar residues" evidence="2">
    <location>
        <begin position="612"/>
        <end position="638"/>
    </location>
</feature>
<feature type="compositionally biased region" description="Basic and acidic residues" evidence="2">
    <location>
        <begin position="430"/>
        <end position="445"/>
    </location>
</feature>
<dbReference type="EMBL" id="JAZGQO010000016">
    <property type="protein sequence ID" value="KAK6168467.1"/>
    <property type="molecule type" value="Genomic_DNA"/>
</dbReference>
<feature type="region of interest" description="Disordered" evidence="2">
    <location>
        <begin position="818"/>
        <end position="845"/>
    </location>
</feature>
<feature type="domain" description="Ubinuclein middle" evidence="4">
    <location>
        <begin position="308"/>
        <end position="532"/>
    </location>
</feature>
<feature type="compositionally biased region" description="Low complexity" evidence="2">
    <location>
        <begin position="828"/>
        <end position="843"/>
    </location>
</feature>
<dbReference type="Proteomes" id="UP001347796">
    <property type="component" value="Unassembled WGS sequence"/>
</dbReference>
<feature type="compositionally biased region" description="Polar residues" evidence="2">
    <location>
        <begin position="911"/>
        <end position="930"/>
    </location>
</feature>
<feature type="region of interest" description="Disordered" evidence="2">
    <location>
        <begin position="707"/>
        <end position="777"/>
    </location>
</feature>
<feature type="region of interest" description="Disordered" evidence="2">
    <location>
        <begin position="664"/>
        <end position="695"/>
    </location>
</feature>
<feature type="region of interest" description="Disordered" evidence="2">
    <location>
        <begin position="240"/>
        <end position="308"/>
    </location>
</feature>
<evidence type="ECO:0000313" key="6">
    <source>
        <dbReference type="Proteomes" id="UP001347796"/>
    </source>
</evidence>
<dbReference type="PANTHER" id="PTHR21669">
    <property type="entry name" value="CAPZ-INTERACTING PROTEIN AND RELATED PROTEINS"/>
    <property type="match status" value="1"/>
</dbReference>
<feature type="region of interest" description="Disordered" evidence="2">
    <location>
        <begin position="49"/>
        <end position="75"/>
    </location>
</feature>
<keyword evidence="6" id="KW-1185">Reference proteome</keyword>
<feature type="compositionally biased region" description="Polar residues" evidence="2">
    <location>
        <begin position="1127"/>
        <end position="1152"/>
    </location>
</feature>
<feature type="compositionally biased region" description="Polar residues" evidence="2">
    <location>
        <begin position="966"/>
        <end position="981"/>
    </location>
</feature>
<dbReference type="PANTHER" id="PTHR21669:SF28">
    <property type="entry name" value="YEMANUCLEIN"/>
    <property type="match status" value="1"/>
</dbReference>
<feature type="compositionally biased region" description="Low complexity" evidence="2">
    <location>
        <begin position="1109"/>
        <end position="1121"/>
    </location>
</feature>
<feature type="compositionally biased region" description="Low complexity" evidence="2">
    <location>
        <begin position="670"/>
        <end position="689"/>
    </location>
</feature>
<feature type="compositionally biased region" description="Polar residues" evidence="2">
    <location>
        <begin position="267"/>
        <end position="278"/>
    </location>
</feature>
<comment type="caution">
    <text evidence="5">The sequence shown here is derived from an EMBL/GenBank/DDBJ whole genome shotgun (WGS) entry which is preliminary data.</text>
</comment>
<dbReference type="InterPro" id="IPR026947">
    <property type="entry name" value="UBN_middle_dom"/>
</dbReference>
<protein>
    <recommendedName>
        <fullName evidence="7">Ubinuclein-1</fullName>
    </recommendedName>
</protein>
<name>A0AAN8IYW7_PATCE</name>
<dbReference type="GO" id="GO:0006325">
    <property type="term" value="P:chromatin organization"/>
    <property type="evidence" value="ECO:0007669"/>
    <property type="project" value="TreeGrafter"/>
</dbReference>
<evidence type="ECO:0000256" key="2">
    <source>
        <dbReference type="SAM" id="MobiDB-lite"/>
    </source>
</evidence>
<feature type="compositionally biased region" description="Polar residues" evidence="2">
    <location>
        <begin position="939"/>
        <end position="952"/>
    </location>
</feature>
<feature type="compositionally biased region" description="Polar residues" evidence="2">
    <location>
        <begin position="723"/>
        <end position="735"/>
    </location>
</feature>
<feature type="compositionally biased region" description="Polar residues" evidence="2">
    <location>
        <begin position="743"/>
        <end position="757"/>
    </location>
</feature>
<evidence type="ECO:0008006" key="7">
    <source>
        <dbReference type="Google" id="ProtNLM"/>
    </source>
</evidence>
<evidence type="ECO:0000259" key="3">
    <source>
        <dbReference type="Pfam" id="PF08729"/>
    </source>
</evidence>
<evidence type="ECO:0000313" key="5">
    <source>
        <dbReference type="EMBL" id="KAK6168467.1"/>
    </source>
</evidence>
<evidence type="ECO:0000259" key="4">
    <source>
        <dbReference type="Pfam" id="PF14075"/>
    </source>
</evidence>
<feature type="region of interest" description="Disordered" evidence="2">
    <location>
        <begin position="1109"/>
        <end position="1152"/>
    </location>
</feature>
<feature type="region of interest" description="Disordered" evidence="2">
    <location>
        <begin position="430"/>
        <end position="463"/>
    </location>
</feature>
<dbReference type="Pfam" id="PF14075">
    <property type="entry name" value="UBN_AB"/>
    <property type="match status" value="1"/>
</dbReference>
<reference evidence="5 6" key="1">
    <citation type="submission" date="2024-01" db="EMBL/GenBank/DDBJ databases">
        <title>The genome of the rayed Mediterranean limpet Patella caerulea (Linnaeus, 1758).</title>
        <authorList>
            <person name="Anh-Thu Weber A."/>
            <person name="Halstead-Nussloch G."/>
        </authorList>
    </citation>
    <scope>NUCLEOTIDE SEQUENCE [LARGE SCALE GENOMIC DNA]</scope>
    <source>
        <strain evidence="5">AATW-2023a</strain>
        <tissue evidence="5">Whole specimen</tissue>
    </source>
</reference>
<dbReference type="GO" id="GO:0005634">
    <property type="term" value="C:nucleus"/>
    <property type="evidence" value="ECO:0007669"/>
    <property type="project" value="TreeGrafter"/>
</dbReference>
<accession>A0AAN8IYW7</accession>
<feature type="compositionally biased region" description="Polar residues" evidence="2">
    <location>
        <begin position="765"/>
        <end position="777"/>
    </location>
</feature>
<proteinExistence type="predicted"/>
<sequence length="1176" mass="129218">MAEPKRIQLTTVTAVEKEKKSKSTPKTIRINLTLKDSTDTTCPEFSYTELTRNEGGDVSQDGSSTNPFGDEDDDGKMAAIARAFEEKYAPKPKKSKKGGYKDHLEDLIDLGEGYDEDDPFIDNAEAYDEVVPVCMTTTLGGFYINSGLLDFKYQSEDSVDEFRSDTSFKKKKKVKQITSDTDSETGDKKIVKKRKLKDAEGGLKKKKRLLSADGKKINKTKLGMKFKKKTSPTVAELLKDQRVSTSPNGITTNGDTPVRGGDGRGDANSNPTIGSTIDNLLEQAMKDDSSQDLEENDKSGVPESIPALPSNIPESLLHMVNTIKLAAIKSSEGKCKFFTNEVNNMLLSIEVATRQLTCGQRSSIYGHLAAYLPCSKETLLKRAKKLRLNEVDDKLRDPINNLREAINKVMPALMDMHEAECQLTLLARQEGKERGEGEIKEKEDGSTESDEEDKSNTVDGEKKKRIMGPRKRFEWCNETRKCLLEVVKAKMQCYDMLKTRMQSPEEYLRAFLDTEIKPLWPPGWMQTRMLYKESKVAHAPWTNPLKHKKAVTSNKQSNNSSTSIVSNIVNKVISSVSNDGDKKSNNSNVIEISNDTSRNSVPTLLDYAEKTSPVNKLSPNISPTSNPLLLSATRNPSKPHTGYTDMSKLKDNSKHHLVSEILQKPLSVVTSNPSPTSLLSSSPKSPHLTNPNPKESNFFMEFQKHLSKQLSPNSQDRHGLSPSAVTSLPASSPSGVSVKPQFKSPQNKVVEVSSASKGQKEQFKSNEAMQKQYQAQINKAHQQARQVAAQQKQTDQQLLAELQFQKAYLASVQSSSKSSQQITMKQFSPKTTSPTQSQKSSTSGRDQILAQIQAELCRNETKLKFKQPESKTSQKIIEDAVMQQMFKQPLPASSGNPQRPLLQQALRASPVSPTGTSPANSSNSIRQTPVSAHHPPSSRPMTSLLSPTSRNITVDLPAESPPKMKTSPTHMTVKRTSPTNQQRHDISHAVSAQSAHRPGYVVTSSSGKDNVSDRAMMGKVFMQPVSTQQSPVRHSSGLSTSANKNMQDQWKAAFGVNLGKGNSSAFSPPVSVSKTVASNVSKMADPTYMGAAPSLTFNDVCEILGVPSGPSGHQSSVSSQQAAMYSHSPNQQVTYSNTGHNPGLLYQQQHHGSTGNMLSSTLPYGHLPYTGMLLLY</sequence>
<organism evidence="5 6">
    <name type="scientific">Patella caerulea</name>
    <name type="common">Rayed Mediterranean limpet</name>
    <dbReference type="NCBI Taxonomy" id="87958"/>
    <lineage>
        <taxon>Eukaryota</taxon>
        <taxon>Metazoa</taxon>
        <taxon>Spiralia</taxon>
        <taxon>Lophotrochozoa</taxon>
        <taxon>Mollusca</taxon>
        <taxon>Gastropoda</taxon>
        <taxon>Patellogastropoda</taxon>
        <taxon>Patelloidea</taxon>
        <taxon>Patellidae</taxon>
        <taxon>Patella</taxon>
    </lineage>
</organism>
<gene>
    <name evidence="5" type="ORF">SNE40_020992</name>
</gene>
<keyword evidence="1" id="KW-0597">Phosphoprotein</keyword>
<dbReference type="InterPro" id="IPR014840">
    <property type="entry name" value="HRD"/>
</dbReference>
<feature type="region of interest" description="Disordered" evidence="2">
    <location>
        <begin position="907"/>
        <end position="1010"/>
    </location>
</feature>
<evidence type="ECO:0000256" key="1">
    <source>
        <dbReference type="ARBA" id="ARBA00022553"/>
    </source>
</evidence>
<feature type="region of interest" description="Disordered" evidence="2">
    <location>
        <begin position="611"/>
        <end position="648"/>
    </location>
</feature>
<feature type="compositionally biased region" description="Polar residues" evidence="2">
    <location>
        <begin position="243"/>
        <end position="255"/>
    </location>
</feature>
<dbReference type="AlphaFoldDB" id="A0AAN8IYW7"/>
<dbReference type="Pfam" id="PF08729">
    <property type="entry name" value="HUN"/>
    <property type="match status" value="1"/>
</dbReference>
<feature type="domain" description="Hpc2-related" evidence="3">
    <location>
        <begin position="105"/>
        <end position="150"/>
    </location>
</feature>